<feature type="compositionally biased region" description="Low complexity" evidence="1">
    <location>
        <begin position="189"/>
        <end position="198"/>
    </location>
</feature>
<keyword evidence="4" id="KW-1185">Reference proteome</keyword>
<reference evidence="3" key="2">
    <citation type="submission" date="2024-10" db="UniProtKB">
        <authorList>
            <consortium name="EnsemblProtists"/>
        </authorList>
    </citation>
    <scope>IDENTIFICATION</scope>
</reference>
<dbReference type="Proteomes" id="UP000013827">
    <property type="component" value="Unassembled WGS sequence"/>
</dbReference>
<dbReference type="InterPro" id="IPR000253">
    <property type="entry name" value="FHA_dom"/>
</dbReference>
<feature type="compositionally biased region" description="Acidic residues" evidence="1">
    <location>
        <begin position="143"/>
        <end position="160"/>
    </location>
</feature>
<evidence type="ECO:0000256" key="1">
    <source>
        <dbReference type="SAM" id="MobiDB-lite"/>
    </source>
</evidence>
<dbReference type="EnsemblProtists" id="EOD15013">
    <property type="protein sequence ID" value="EOD15013"/>
    <property type="gene ID" value="EMIHUDRAFT_119549"/>
</dbReference>
<dbReference type="PaxDb" id="2903-EOD15013"/>
<evidence type="ECO:0000313" key="3">
    <source>
        <dbReference type="EnsemblProtists" id="EOD15013"/>
    </source>
</evidence>
<protein>
    <recommendedName>
        <fullName evidence="2">FHA domain-containing protein</fullName>
    </recommendedName>
</protein>
<name>A0A0D3IUS8_EMIH1</name>
<sequence>MELALVSTVNGARAGRPSRIALAPGAKLTVGRDDSQTISLSAGHISRRHAVIHVSEDGRSVRIEDVSRKNGCRVQHGASATLLLSTAEAAASAVVGEGGVVTFGQPASQPRSAANDLRYVLRAVADPAASTASASAAASSVEAGEEEASLGEEDEMEVEPPGDRAGHDSFIFEDSQPPPPPPPEPPSAPAAQAGAVEPHPAAGVSAVPCRQRSVRRGVAAAAGRRALPASGGGVLYRPAAEAELCSPRVLLLSRHIAAAVRGDEELARLYGSALDAGAAAAPPPAPQPAPDAAAFAAALPALPPAGGSDDEEGGEADVRRRLLRVVASLKPSGTLAHAASVDFVPPLLRAEGMAEPVAFPLPEAHAQALRSLGEPASDGCGVWVRAERLELGAIKEWEESLRPAVRKALRALGVDKTTEVSSVLRGLRLCSAGSAPPSSSAATDLREGIFAQLEVALPSSSASERLARLATVWEASRRGGSSEGSSTAQPSSGSGVAPPSKLVYFLPRDAAGAAATSLASLKGDGAALSAALHEAGFDVLLATLTRAVTRLNSHGPPFKIDLSVVWHEVPHRLAAAGVTPQHCALLSLDGTEYAQALV</sequence>
<feature type="compositionally biased region" description="Pro residues" evidence="1">
    <location>
        <begin position="176"/>
        <end position="188"/>
    </location>
</feature>
<evidence type="ECO:0000313" key="4">
    <source>
        <dbReference type="Proteomes" id="UP000013827"/>
    </source>
</evidence>
<proteinExistence type="predicted"/>
<dbReference type="CDD" id="cd00060">
    <property type="entry name" value="FHA"/>
    <property type="match status" value="1"/>
</dbReference>
<dbReference type="RefSeq" id="XP_005767442.1">
    <property type="nucleotide sequence ID" value="XM_005767385.1"/>
</dbReference>
<dbReference type="Gene3D" id="2.60.200.20">
    <property type="match status" value="1"/>
</dbReference>
<evidence type="ECO:0000259" key="2">
    <source>
        <dbReference type="PROSITE" id="PS50006"/>
    </source>
</evidence>
<dbReference type="AlphaFoldDB" id="A0A0D3IUS8"/>
<feature type="region of interest" description="Disordered" evidence="1">
    <location>
        <begin position="131"/>
        <end position="207"/>
    </location>
</feature>
<dbReference type="PROSITE" id="PS50006">
    <property type="entry name" value="FHA_DOMAIN"/>
    <property type="match status" value="1"/>
</dbReference>
<dbReference type="Pfam" id="PF00498">
    <property type="entry name" value="FHA"/>
    <property type="match status" value="1"/>
</dbReference>
<dbReference type="InterPro" id="IPR008984">
    <property type="entry name" value="SMAD_FHA_dom_sf"/>
</dbReference>
<accession>A0A0D3IUS8</accession>
<dbReference type="GeneID" id="17261164"/>
<organism evidence="3 4">
    <name type="scientific">Emiliania huxleyi (strain CCMP1516)</name>
    <dbReference type="NCBI Taxonomy" id="280463"/>
    <lineage>
        <taxon>Eukaryota</taxon>
        <taxon>Haptista</taxon>
        <taxon>Haptophyta</taxon>
        <taxon>Prymnesiophyceae</taxon>
        <taxon>Isochrysidales</taxon>
        <taxon>Noelaerhabdaceae</taxon>
        <taxon>Emiliania</taxon>
    </lineage>
</organism>
<feature type="compositionally biased region" description="Low complexity" evidence="1">
    <location>
        <begin position="131"/>
        <end position="142"/>
    </location>
</feature>
<dbReference type="KEGG" id="ehx:EMIHUDRAFT_119549"/>
<feature type="domain" description="FHA" evidence="2">
    <location>
        <begin position="28"/>
        <end position="75"/>
    </location>
</feature>
<feature type="region of interest" description="Disordered" evidence="1">
    <location>
        <begin position="478"/>
        <end position="497"/>
    </location>
</feature>
<reference evidence="4" key="1">
    <citation type="journal article" date="2013" name="Nature">
        <title>Pan genome of the phytoplankton Emiliania underpins its global distribution.</title>
        <authorList>
            <person name="Read B.A."/>
            <person name="Kegel J."/>
            <person name="Klute M.J."/>
            <person name="Kuo A."/>
            <person name="Lefebvre S.C."/>
            <person name="Maumus F."/>
            <person name="Mayer C."/>
            <person name="Miller J."/>
            <person name="Monier A."/>
            <person name="Salamov A."/>
            <person name="Young J."/>
            <person name="Aguilar M."/>
            <person name="Claverie J.M."/>
            <person name="Frickenhaus S."/>
            <person name="Gonzalez K."/>
            <person name="Herman E.K."/>
            <person name="Lin Y.C."/>
            <person name="Napier J."/>
            <person name="Ogata H."/>
            <person name="Sarno A.F."/>
            <person name="Shmutz J."/>
            <person name="Schroeder D."/>
            <person name="de Vargas C."/>
            <person name="Verret F."/>
            <person name="von Dassow P."/>
            <person name="Valentin K."/>
            <person name="Van de Peer Y."/>
            <person name="Wheeler G."/>
            <person name="Dacks J.B."/>
            <person name="Delwiche C.F."/>
            <person name="Dyhrman S.T."/>
            <person name="Glockner G."/>
            <person name="John U."/>
            <person name="Richards T."/>
            <person name="Worden A.Z."/>
            <person name="Zhang X."/>
            <person name="Grigoriev I.V."/>
            <person name="Allen A.E."/>
            <person name="Bidle K."/>
            <person name="Borodovsky M."/>
            <person name="Bowler C."/>
            <person name="Brownlee C."/>
            <person name="Cock J.M."/>
            <person name="Elias M."/>
            <person name="Gladyshev V.N."/>
            <person name="Groth M."/>
            <person name="Guda C."/>
            <person name="Hadaegh A."/>
            <person name="Iglesias-Rodriguez M.D."/>
            <person name="Jenkins J."/>
            <person name="Jones B.M."/>
            <person name="Lawson T."/>
            <person name="Leese F."/>
            <person name="Lindquist E."/>
            <person name="Lobanov A."/>
            <person name="Lomsadze A."/>
            <person name="Malik S.B."/>
            <person name="Marsh M.E."/>
            <person name="Mackinder L."/>
            <person name="Mock T."/>
            <person name="Mueller-Roeber B."/>
            <person name="Pagarete A."/>
            <person name="Parker M."/>
            <person name="Probert I."/>
            <person name="Quesneville H."/>
            <person name="Raines C."/>
            <person name="Rensing S.A."/>
            <person name="Riano-Pachon D.M."/>
            <person name="Richier S."/>
            <person name="Rokitta S."/>
            <person name="Shiraiwa Y."/>
            <person name="Soanes D.M."/>
            <person name="van der Giezen M."/>
            <person name="Wahlund T.M."/>
            <person name="Williams B."/>
            <person name="Wilson W."/>
            <person name="Wolfe G."/>
            <person name="Wurch L.L."/>
        </authorList>
    </citation>
    <scope>NUCLEOTIDE SEQUENCE</scope>
</reference>
<dbReference type="SUPFAM" id="SSF49879">
    <property type="entry name" value="SMAD/FHA domain"/>
    <property type="match status" value="1"/>
</dbReference>
<dbReference type="HOGENOM" id="CLU_456683_0_0_1"/>